<dbReference type="PANTHER" id="PTHR34596:SF2">
    <property type="entry name" value="CHITOPORIN"/>
    <property type="match status" value="1"/>
</dbReference>
<comment type="caution">
    <text evidence="4">The sequence shown here is derived from an EMBL/GenBank/DDBJ whole genome shotgun (WGS) entry which is preliminary data.</text>
</comment>
<dbReference type="Gene3D" id="2.40.160.10">
    <property type="entry name" value="Porin"/>
    <property type="match status" value="1"/>
</dbReference>
<proteinExistence type="inferred from homology"/>
<dbReference type="PROSITE" id="PS51257">
    <property type="entry name" value="PROKAR_LIPOPROTEIN"/>
    <property type="match status" value="1"/>
</dbReference>
<reference evidence="4 5" key="1">
    <citation type="submission" date="2018-09" db="EMBL/GenBank/DDBJ databases">
        <title>The draft genome of Acinetobacter spp. strains.</title>
        <authorList>
            <person name="Qin J."/>
            <person name="Feng Y."/>
            <person name="Zong Z."/>
        </authorList>
    </citation>
    <scope>NUCLEOTIDE SEQUENCE [LARGE SCALE GENOMIC DNA]</scope>
    <source>
        <strain evidence="4 5">WCHAc060096</strain>
    </source>
</reference>
<dbReference type="RefSeq" id="WP_120370405.1">
    <property type="nucleotide sequence ID" value="NZ_RAXU01000011.1"/>
</dbReference>
<dbReference type="GO" id="GO:0015288">
    <property type="term" value="F:porin activity"/>
    <property type="evidence" value="ECO:0007669"/>
    <property type="project" value="TreeGrafter"/>
</dbReference>
<accession>A0A3A8EE12</accession>
<dbReference type="Pfam" id="PF03573">
    <property type="entry name" value="OprD"/>
    <property type="match status" value="1"/>
</dbReference>
<evidence type="ECO:0000256" key="3">
    <source>
        <dbReference type="ARBA" id="ARBA00022729"/>
    </source>
</evidence>
<sequence length="415" mass="47839">MFYLKSAFNLNAYKNGIVFGVIGVSTLFSLSCYAEDNWTFNLKNALIDRNYDNSAVKDTGSWSQSASLFYKSDYYSTPIENLDIGVDGTVQYAVRLSHDKGVADTVLPFDNEEKKQASDFLKYGGTLKLKYDQTELRVGELWPDLPVTAVDRSRQLLASYQGVSLNSKLTDQLSGEIGVITKVSPRNQEGFHKLSFTKNGRTYYSDGLNYIDVRYQPINNLKLEYYYGNLDNLYNKHYLGVDYLSKFSSDLSLTSKVKYFKASEDNKNYDIDSQNIGLLEILKYKNHTFGLGYQQIIGDTYPLPDGFLPETYFINWNATGFFKENEKSVHFMYGYDFKDYVPGLNVMLKHVYGYDFKTVLGQRNKEQETNLIVNYAFQNPALKGVAFQWLYIPYKVRYGNDFNENRVFLSYSKKF</sequence>
<dbReference type="InterPro" id="IPR023614">
    <property type="entry name" value="Porin_dom_sf"/>
</dbReference>
<evidence type="ECO:0000313" key="4">
    <source>
        <dbReference type="EMBL" id="RKG33192.1"/>
    </source>
</evidence>
<name>A0A3A8EE12_9GAMM</name>
<protein>
    <submittedName>
        <fullName evidence="4">Outer membrane porin, OprD family</fullName>
    </submittedName>
</protein>
<evidence type="ECO:0000313" key="5">
    <source>
        <dbReference type="Proteomes" id="UP000269001"/>
    </source>
</evidence>
<dbReference type="InterPro" id="IPR005318">
    <property type="entry name" value="OM_porin_bac"/>
</dbReference>
<keyword evidence="3" id="KW-0732">Signal</keyword>
<dbReference type="Proteomes" id="UP000269001">
    <property type="component" value="Unassembled WGS sequence"/>
</dbReference>
<keyword evidence="2" id="KW-0813">Transport</keyword>
<dbReference type="PANTHER" id="PTHR34596">
    <property type="entry name" value="CHITOPORIN"/>
    <property type="match status" value="1"/>
</dbReference>
<dbReference type="EMBL" id="RAXU01000011">
    <property type="protein sequence ID" value="RKG33192.1"/>
    <property type="molecule type" value="Genomic_DNA"/>
</dbReference>
<dbReference type="AlphaFoldDB" id="A0A3A8EE12"/>
<evidence type="ECO:0000256" key="1">
    <source>
        <dbReference type="ARBA" id="ARBA00009075"/>
    </source>
</evidence>
<dbReference type="GO" id="GO:0016020">
    <property type="term" value="C:membrane"/>
    <property type="evidence" value="ECO:0007669"/>
    <property type="project" value="InterPro"/>
</dbReference>
<comment type="similarity">
    <text evidence="1">Belongs to the outer membrane porin (Opr) (TC 1.B.25) family.</text>
</comment>
<organism evidence="4 5">
    <name type="scientific">Acinetobacter guerrae</name>
    <dbReference type="NCBI Taxonomy" id="1843371"/>
    <lineage>
        <taxon>Bacteria</taxon>
        <taxon>Pseudomonadati</taxon>
        <taxon>Pseudomonadota</taxon>
        <taxon>Gammaproteobacteria</taxon>
        <taxon>Moraxellales</taxon>
        <taxon>Moraxellaceae</taxon>
        <taxon>Acinetobacter</taxon>
    </lineage>
</organism>
<keyword evidence="5" id="KW-1185">Reference proteome</keyword>
<gene>
    <name evidence="4" type="ORF">D7V21_10220</name>
</gene>
<evidence type="ECO:0000256" key="2">
    <source>
        <dbReference type="ARBA" id="ARBA00022448"/>
    </source>
</evidence>